<reference evidence="4" key="1">
    <citation type="submission" date="2023-03" db="EMBL/GenBank/DDBJ databases">
        <title>Actinorhabdospora filicis NBRC 111898.</title>
        <authorList>
            <person name="Ichikawa N."/>
            <person name="Sato H."/>
            <person name="Tonouchi N."/>
        </authorList>
    </citation>
    <scope>NUCLEOTIDE SEQUENCE</scope>
    <source>
        <strain evidence="4">NBRC 111898</strain>
    </source>
</reference>
<dbReference type="CDD" id="cd04301">
    <property type="entry name" value="NAT_SF"/>
    <property type="match status" value="1"/>
</dbReference>
<accession>A0A9W6SIJ1</accession>
<keyword evidence="5" id="KW-1185">Reference proteome</keyword>
<feature type="domain" description="N-acetyltransferase" evidence="3">
    <location>
        <begin position="1"/>
        <end position="151"/>
    </location>
</feature>
<evidence type="ECO:0000256" key="1">
    <source>
        <dbReference type="ARBA" id="ARBA00022679"/>
    </source>
</evidence>
<dbReference type="RefSeq" id="WP_285660538.1">
    <property type="nucleotide sequence ID" value="NZ_BSTX01000001.1"/>
</dbReference>
<evidence type="ECO:0000313" key="5">
    <source>
        <dbReference type="Proteomes" id="UP001165079"/>
    </source>
</evidence>
<dbReference type="Gene3D" id="3.40.630.30">
    <property type="match status" value="1"/>
</dbReference>
<evidence type="ECO:0000256" key="2">
    <source>
        <dbReference type="ARBA" id="ARBA00023315"/>
    </source>
</evidence>
<evidence type="ECO:0000313" key="4">
    <source>
        <dbReference type="EMBL" id="GLZ75296.1"/>
    </source>
</evidence>
<dbReference type="InterPro" id="IPR050832">
    <property type="entry name" value="Bact_Acetyltransf"/>
</dbReference>
<evidence type="ECO:0000259" key="3">
    <source>
        <dbReference type="PROSITE" id="PS51186"/>
    </source>
</evidence>
<sequence>MLIRPVVPEDIDARVALHRACVPFSVATPAIMGTDPAEPDPHRLRLAAEVDGRLVATCGADLDDPARGAGSVNVMVLPEHRGAGIGAGLYARAEAHLAAIGARHVTASVFEETSRSFAERRGFAAHGVTRVATFDPREASGEPAPDGITLRAGSELPDLRAFHELDLAFGPDLPLTLPYAAKPFEEWLARRDGVIPLDPELCFVAYDGDLPVAMTLTAVTEDRMLTTRTGTRPGHRRRSLARAVKVAALTAGAKKGMTRALTWNGAKNTAIIAANESLGYRLHTEITIMVRES</sequence>
<dbReference type="EMBL" id="BSTX01000001">
    <property type="protein sequence ID" value="GLZ75296.1"/>
    <property type="molecule type" value="Genomic_DNA"/>
</dbReference>
<comment type="caution">
    <text evidence="4">The sequence shown here is derived from an EMBL/GenBank/DDBJ whole genome shotgun (WGS) entry which is preliminary data.</text>
</comment>
<keyword evidence="2" id="KW-0012">Acyltransferase</keyword>
<dbReference type="PANTHER" id="PTHR43877:SF1">
    <property type="entry name" value="ACETYLTRANSFERASE"/>
    <property type="match status" value="1"/>
</dbReference>
<dbReference type="InterPro" id="IPR016181">
    <property type="entry name" value="Acyl_CoA_acyltransferase"/>
</dbReference>
<dbReference type="SUPFAM" id="SSF55729">
    <property type="entry name" value="Acyl-CoA N-acyltransferases (Nat)"/>
    <property type="match status" value="2"/>
</dbReference>
<dbReference type="InterPro" id="IPR000182">
    <property type="entry name" value="GNAT_dom"/>
</dbReference>
<keyword evidence="1" id="KW-0808">Transferase</keyword>
<dbReference type="PROSITE" id="PS51186">
    <property type="entry name" value="GNAT"/>
    <property type="match status" value="2"/>
</dbReference>
<feature type="domain" description="N-acetyltransferase" evidence="3">
    <location>
        <begin position="148"/>
        <end position="293"/>
    </location>
</feature>
<dbReference type="AlphaFoldDB" id="A0A9W6SIJ1"/>
<dbReference type="Pfam" id="PF00583">
    <property type="entry name" value="Acetyltransf_1"/>
    <property type="match status" value="1"/>
</dbReference>
<gene>
    <name evidence="4" type="ORF">Afil01_01030</name>
</gene>
<proteinExistence type="predicted"/>
<name>A0A9W6SIJ1_9ACTN</name>
<dbReference type="GO" id="GO:0016747">
    <property type="term" value="F:acyltransferase activity, transferring groups other than amino-acyl groups"/>
    <property type="evidence" value="ECO:0007669"/>
    <property type="project" value="InterPro"/>
</dbReference>
<dbReference type="PANTHER" id="PTHR43877">
    <property type="entry name" value="AMINOALKYLPHOSPHONATE N-ACETYLTRANSFERASE-RELATED-RELATED"/>
    <property type="match status" value="1"/>
</dbReference>
<dbReference type="Proteomes" id="UP001165079">
    <property type="component" value="Unassembled WGS sequence"/>
</dbReference>
<protein>
    <submittedName>
        <fullName evidence="4">GNAT family N-acetyltransferase</fullName>
    </submittedName>
</protein>
<organism evidence="4 5">
    <name type="scientific">Actinorhabdospora filicis</name>
    <dbReference type="NCBI Taxonomy" id="1785913"/>
    <lineage>
        <taxon>Bacteria</taxon>
        <taxon>Bacillati</taxon>
        <taxon>Actinomycetota</taxon>
        <taxon>Actinomycetes</taxon>
        <taxon>Micromonosporales</taxon>
        <taxon>Micromonosporaceae</taxon>
        <taxon>Actinorhabdospora</taxon>
    </lineage>
</organism>